<reference evidence="3" key="1">
    <citation type="submission" date="2014-09" db="EMBL/GenBank/DDBJ databases">
        <authorList>
            <person name="Sharma Rahul"/>
            <person name="Thines Marco"/>
        </authorList>
    </citation>
    <scope>NUCLEOTIDE SEQUENCE [LARGE SCALE GENOMIC DNA]</scope>
</reference>
<organism evidence="2 3">
    <name type="scientific">Plasmopara halstedii</name>
    <name type="common">Downy mildew of sunflower</name>
    <dbReference type="NCBI Taxonomy" id="4781"/>
    <lineage>
        <taxon>Eukaryota</taxon>
        <taxon>Sar</taxon>
        <taxon>Stramenopiles</taxon>
        <taxon>Oomycota</taxon>
        <taxon>Peronosporomycetes</taxon>
        <taxon>Peronosporales</taxon>
        <taxon>Peronosporaceae</taxon>
        <taxon>Plasmopara</taxon>
    </lineage>
</organism>
<keyword evidence="1" id="KW-0175">Coiled coil</keyword>
<dbReference type="GeneID" id="36398582"/>
<protein>
    <submittedName>
        <fullName evidence="2">Uncharacterized protein</fullName>
    </submittedName>
</protein>
<evidence type="ECO:0000313" key="3">
    <source>
        <dbReference type="Proteomes" id="UP000054928"/>
    </source>
</evidence>
<feature type="coiled-coil region" evidence="1">
    <location>
        <begin position="48"/>
        <end position="75"/>
    </location>
</feature>
<evidence type="ECO:0000313" key="2">
    <source>
        <dbReference type="EMBL" id="CEG46850.1"/>
    </source>
</evidence>
<keyword evidence="3" id="KW-1185">Reference proteome</keyword>
<sequence>MKTARELQNFEVVRALYLRDFIKEKDETIFNYEGGQQLRTGSCGRKKANVAQVNKDTLLKDVEHAQQELEAARAEKPIHGL</sequence>
<proteinExistence type="predicted"/>
<dbReference type="Proteomes" id="UP000054928">
    <property type="component" value="Unassembled WGS sequence"/>
</dbReference>
<dbReference type="RefSeq" id="XP_024583219.1">
    <property type="nucleotide sequence ID" value="XM_024717751.1"/>
</dbReference>
<accession>A0A0P1AZ67</accession>
<name>A0A0P1AZ67_PLAHL</name>
<dbReference type="EMBL" id="CCYD01002371">
    <property type="protein sequence ID" value="CEG46850.1"/>
    <property type="molecule type" value="Genomic_DNA"/>
</dbReference>
<dbReference type="AlphaFoldDB" id="A0A0P1AZ67"/>
<evidence type="ECO:0000256" key="1">
    <source>
        <dbReference type="SAM" id="Coils"/>
    </source>
</evidence>